<name>A0A286GCC3_9PROT</name>
<sequence>MTKELYDIGEMPPIGEVPAKMHAWLIRPERFGEPTKAFQKEVVDVPEIGDYDCLVYVMAAGVNYNNVWAGLGIPVNVIAARNKAGEPEPFHIGGSDASGIVYKIGRKVTNVKVGDEVVIHCGTYDPECPSVQAGVDQMYSPTYRIWGYETNYGSFAQFTRVKGTQCVPKPKHLTWEDAAAYMLVGATAYRMLMGWNEHAIREGDVALIWGGAGGLGSMAIQIARAKGAVPIAVVSGEDKFDYCQQLGAKGCINRKNFDHWGMLPHWKDTAGYNTWLKGVRSFGKAIWDVLGEKKQPRIVFEHPGETTIPTSLFVCDTGGMVVVCAGTTGYNATVDLRYLWMRQKRVQGSHFANDAQCYAFNDMVIAGQIDPCLSRGFTWDEIPDAHQLMYENKHPHGNMGVLVGAKEFGLGATASEPVPLPHPHLPAPTVDDLPRLMPVSIPLEDVDAVAGTAAPASAAAAANDNAFVRDIMVRDMSMVAPTDTLATAARLMLARNTTAVVVADQGRPVGIVSHTDVVLAGQGRPAAVVHETPVQQVMTPNPYTIEAGATLTEAVSVMTGHRVHHLVVVENGQAVGIIATGDVMRRMVEETARTAAE</sequence>
<comment type="subcellular location">
    <subcellularLocation>
        <location evidence="1">Cytoplasm</location>
    </subcellularLocation>
</comment>
<dbReference type="SMART" id="SM00116">
    <property type="entry name" value="CBS"/>
    <property type="match status" value="2"/>
</dbReference>
<organism evidence="9 10">
    <name type="scientific">Caenispirillum bisanense</name>
    <dbReference type="NCBI Taxonomy" id="414052"/>
    <lineage>
        <taxon>Bacteria</taxon>
        <taxon>Pseudomonadati</taxon>
        <taxon>Pseudomonadota</taxon>
        <taxon>Alphaproteobacteria</taxon>
        <taxon>Rhodospirillales</taxon>
        <taxon>Novispirillaceae</taxon>
        <taxon>Caenispirillum</taxon>
    </lineage>
</organism>
<accession>A0A286GCC3</accession>
<evidence type="ECO:0000313" key="9">
    <source>
        <dbReference type="EMBL" id="SOD92634.1"/>
    </source>
</evidence>
<dbReference type="CDD" id="cd08246">
    <property type="entry name" value="crotonyl_coA_red"/>
    <property type="match status" value="1"/>
</dbReference>
<dbReference type="PANTHER" id="PTHR44154">
    <property type="entry name" value="QUINONE OXIDOREDUCTASE"/>
    <property type="match status" value="1"/>
</dbReference>
<dbReference type="Gene3D" id="3.10.580.10">
    <property type="entry name" value="CBS-domain"/>
    <property type="match status" value="1"/>
</dbReference>
<dbReference type="EMBL" id="OCNJ01000002">
    <property type="protein sequence ID" value="SOD92634.1"/>
    <property type="molecule type" value="Genomic_DNA"/>
</dbReference>
<dbReference type="InterPro" id="IPR013154">
    <property type="entry name" value="ADH-like_N"/>
</dbReference>
<dbReference type="GO" id="GO:0005737">
    <property type="term" value="C:cytoplasm"/>
    <property type="evidence" value="ECO:0007669"/>
    <property type="project" value="UniProtKB-SubCell"/>
</dbReference>
<dbReference type="Gene3D" id="3.40.50.720">
    <property type="entry name" value="NAD(P)-binding Rossmann-like Domain"/>
    <property type="match status" value="1"/>
</dbReference>
<dbReference type="AlphaFoldDB" id="A0A286GCC3"/>
<gene>
    <name evidence="9" type="ORF">SAMN05421508_102533</name>
</gene>
<dbReference type="Gene3D" id="3.90.180.10">
    <property type="entry name" value="Medium-chain alcohol dehydrogenases, catalytic domain"/>
    <property type="match status" value="1"/>
</dbReference>
<dbReference type="InterPro" id="IPR046342">
    <property type="entry name" value="CBS_dom_sf"/>
</dbReference>
<dbReference type="InterPro" id="IPR051603">
    <property type="entry name" value="Zinc-ADH_QOR/CCCR"/>
</dbReference>
<evidence type="ECO:0000256" key="7">
    <source>
        <dbReference type="PROSITE-ProRule" id="PRU00703"/>
    </source>
</evidence>
<evidence type="ECO:0000256" key="1">
    <source>
        <dbReference type="ARBA" id="ARBA00004496"/>
    </source>
</evidence>
<dbReference type="InterPro" id="IPR010085">
    <property type="entry name" value="Crot_CoA_red"/>
</dbReference>
<evidence type="ECO:0000256" key="3">
    <source>
        <dbReference type="ARBA" id="ARBA00022490"/>
    </source>
</evidence>
<dbReference type="PANTHER" id="PTHR44154:SF1">
    <property type="entry name" value="QUINONE OXIDOREDUCTASE"/>
    <property type="match status" value="1"/>
</dbReference>
<dbReference type="InterPro" id="IPR002364">
    <property type="entry name" value="Quin_OxRdtase/zeta-crystal_CS"/>
</dbReference>
<feature type="domain" description="CBS" evidence="8">
    <location>
        <begin position="538"/>
        <end position="593"/>
    </location>
</feature>
<dbReference type="Proteomes" id="UP000219621">
    <property type="component" value="Unassembled WGS sequence"/>
</dbReference>
<proteinExistence type="predicted"/>
<evidence type="ECO:0000313" key="10">
    <source>
        <dbReference type="Proteomes" id="UP000219621"/>
    </source>
</evidence>
<dbReference type="Pfam" id="PF00571">
    <property type="entry name" value="CBS"/>
    <property type="match status" value="2"/>
</dbReference>
<keyword evidence="3" id="KW-0963">Cytoplasm</keyword>
<keyword evidence="4" id="KW-0521">NADP</keyword>
<keyword evidence="6" id="KW-0007">Acetylation</keyword>
<dbReference type="RefSeq" id="WP_176525064.1">
    <property type="nucleotide sequence ID" value="NZ_OCNJ01000002.1"/>
</dbReference>
<dbReference type="GO" id="GO:0008270">
    <property type="term" value="F:zinc ion binding"/>
    <property type="evidence" value="ECO:0007669"/>
    <property type="project" value="InterPro"/>
</dbReference>
<dbReference type="SMART" id="SM00829">
    <property type="entry name" value="PKS_ER"/>
    <property type="match status" value="1"/>
</dbReference>
<keyword evidence="7" id="KW-0129">CBS domain</keyword>
<evidence type="ECO:0000256" key="2">
    <source>
        <dbReference type="ARBA" id="ARBA00011881"/>
    </source>
</evidence>
<reference evidence="9 10" key="1">
    <citation type="submission" date="2017-09" db="EMBL/GenBank/DDBJ databases">
        <authorList>
            <person name="Ehlers B."/>
            <person name="Leendertz F.H."/>
        </authorList>
    </citation>
    <scope>NUCLEOTIDE SEQUENCE [LARGE SCALE GENOMIC DNA]</scope>
    <source>
        <strain evidence="9 10">USBA 140</strain>
    </source>
</reference>
<dbReference type="Pfam" id="PF00107">
    <property type="entry name" value="ADH_zinc_N"/>
    <property type="match status" value="1"/>
</dbReference>
<comment type="subunit">
    <text evidence="2">Homotetramer.</text>
</comment>
<dbReference type="GO" id="GO:0043880">
    <property type="term" value="F:crotonyl-CoA reductase activity"/>
    <property type="evidence" value="ECO:0007669"/>
    <property type="project" value="InterPro"/>
</dbReference>
<feature type="domain" description="CBS" evidence="8">
    <location>
        <begin position="472"/>
        <end position="528"/>
    </location>
</feature>
<evidence type="ECO:0000256" key="5">
    <source>
        <dbReference type="ARBA" id="ARBA00022884"/>
    </source>
</evidence>
<dbReference type="InterPro" id="IPR000644">
    <property type="entry name" value="CBS_dom"/>
</dbReference>
<protein>
    <submittedName>
        <fullName evidence="9">Crotonyl-CoA carboxylase/reductase</fullName>
    </submittedName>
</protein>
<evidence type="ECO:0000256" key="6">
    <source>
        <dbReference type="ARBA" id="ARBA00022990"/>
    </source>
</evidence>
<dbReference type="GO" id="GO:0003723">
    <property type="term" value="F:RNA binding"/>
    <property type="evidence" value="ECO:0007669"/>
    <property type="project" value="UniProtKB-KW"/>
</dbReference>
<keyword evidence="5" id="KW-0694">RNA-binding</keyword>
<dbReference type="PROSITE" id="PS01162">
    <property type="entry name" value="QOR_ZETA_CRYSTAL"/>
    <property type="match status" value="1"/>
</dbReference>
<dbReference type="PROSITE" id="PS51371">
    <property type="entry name" value="CBS"/>
    <property type="match status" value="2"/>
</dbReference>
<dbReference type="InterPro" id="IPR036291">
    <property type="entry name" value="NAD(P)-bd_dom_sf"/>
</dbReference>
<dbReference type="InterPro" id="IPR020843">
    <property type="entry name" value="ER"/>
</dbReference>
<dbReference type="SUPFAM" id="SSF50129">
    <property type="entry name" value="GroES-like"/>
    <property type="match status" value="1"/>
</dbReference>
<evidence type="ECO:0000256" key="4">
    <source>
        <dbReference type="ARBA" id="ARBA00022857"/>
    </source>
</evidence>
<dbReference type="SUPFAM" id="SSF54631">
    <property type="entry name" value="CBS-domain pair"/>
    <property type="match status" value="1"/>
</dbReference>
<dbReference type="InterPro" id="IPR013149">
    <property type="entry name" value="ADH-like_C"/>
</dbReference>
<dbReference type="NCBIfam" id="TIGR01751">
    <property type="entry name" value="crot-CoA-red"/>
    <property type="match status" value="1"/>
</dbReference>
<keyword evidence="10" id="KW-1185">Reference proteome</keyword>
<dbReference type="InterPro" id="IPR011032">
    <property type="entry name" value="GroES-like_sf"/>
</dbReference>
<evidence type="ECO:0000259" key="8">
    <source>
        <dbReference type="PROSITE" id="PS51371"/>
    </source>
</evidence>
<dbReference type="SUPFAM" id="SSF51735">
    <property type="entry name" value="NAD(P)-binding Rossmann-fold domains"/>
    <property type="match status" value="1"/>
</dbReference>
<dbReference type="Pfam" id="PF08240">
    <property type="entry name" value="ADH_N"/>
    <property type="match status" value="1"/>
</dbReference>